<dbReference type="Pfam" id="PF01938">
    <property type="entry name" value="TRAM"/>
    <property type="match status" value="1"/>
</dbReference>
<keyword evidence="3 4" id="KW-0949">S-adenosyl-L-methionine</keyword>
<keyword evidence="2 4" id="KW-0808">Transferase</keyword>
<dbReference type="SUPFAM" id="SSF53335">
    <property type="entry name" value="S-adenosyl-L-methionine-dependent methyltransferases"/>
    <property type="match status" value="1"/>
</dbReference>
<dbReference type="InterPro" id="IPR029063">
    <property type="entry name" value="SAM-dependent_MTases_sf"/>
</dbReference>
<evidence type="ECO:0000259" key="6">
    <source>
        <dbReference type="PROSITE" id="PS50926"/>
    </source>
</evidence>
<feature type="binding site" evidence="4">
    <location>
        <position position="386"/>
    </location>
    <ligand>
        <name>S-adenosyl-L-methionine</name>
        <dbReference type="ChEBI" id="CHEBI:59789"/>
    </ligand>
</feature>
<feature type="binding site" evidence="4">
    <location>
        <position position="338"/>
    </location>
    <ligand>
        <name>S-adenosyl-L-methionine</name>
        <dbReference type="ChEBI" id="CHEBI:59789"/>
    </ligand>
</feature>
<dbReference type="Proteomes" id="UP001596022">
    <property type="component" value="Unassembled WGS sequence"/>
</dbReference>
<dbReference type="RefSeq" id="WP_376846055.1">
    <property type="nucleotide sequence ID" value="NZ_JBHSFW010000004.1"/>
</dbReference>
<feature type="active site" evidence="5">
    <location>
        <position position="413"/>
    </location>
</feature>
<feature type="binding site" evidence="4">
    <location>
        <position position="317"/>
    </location>
    <ligand>
        <name>S-adenosyl-L-methionine</name>
        <dbReference type="ChEBI" id="CHEBI:59789"/>
    </ligand>
</feature>
<dbReference type="InterPro" id="IPR030391">
    <property type="entry name" value="MeTrfase_TrmA_CS"/>
</dbReference>
<proteinExistence type="inferred from homology"/>
<gene>
    <name evidence="7" type="primary">rlmD</name>
    <name evidence="7" type="ORF">ACFO4N_09470</name>
</gene>
<evidence type="ECO:0000256" key="1">
    <source>
        <dbReference type="ARBA" id="ARBA00022603"/>
    </source>
</evidence>
<dbReference type="EMBL" id="JBHSFW010000004">
    <property type="protein sequence ID" value="MFC4618956.1"/>
    <property type="molecule type" value="Genomic_DNA"/>
</dbReference>
<dbReference type="InterPro" id="IPR002792">
    <property type="entry name" value="TRAM_dom"/>
</dbReference>
<dbReference type="GO" id="GO:0008168">
    <property type="term" value="F:methyltransferase activity"/>
    <property type="evidence" value="ECO:0007669"/>
    <property type="project" value="UniProtKB-KW"/>
</dbReference>
<dbReference type="PANTHER" id="PTHR11061">
    <property type="entry name" value="RNA M5U METHYLTRANSFERASE"/>
    <property type="match status" value="1"/>
</dbReference>
<comment type="caution">
    <text evidence="7">The sequence shown here is derived from an EMBL/GenBank/DDBJ whole genome shotgun (WGS) entry which is preliminary data.</text>
</comment>
<dbReference type="PANTHER" id="PTHR11061:SF30">
    <property type="entry name" value="TRNA (URACIL(54)-C(5))-METHYLTRANSFERASE"/>
    <property type="match status" value="1"/>
</dbReference>
<comment type="similarity">
    <text evidence="4">Belongs to the class I-like SAM-binding methyltransferase superfamily. RNA M5U methyltransferase family.</text>
</comment>
<feature type="domain" description="TRAM" evidence="6">
    <location>
        <begin position="6"/>
        <end position="64"/>
    </location>
</feature>
<dbReference type="InterPro" id="IPR030390">
    <property type="entry name" value="MeTrfase_TrmA_AS"/>
</dbReference>
<name>A0ABV9GLE9_9BACL</name>
<dbReference type="PROSITE" id="PS50926">
    <property type="entry name" value="TRAM"/>
    <property type="match status" value="1"/>
</dbReference>
<evidence type="ECO:0000256" key="2">
    <source>
        <dbReference type="ARBA" id="ARBA00022679"/>
    </source>
</evidence>
<dbReference type="NCBIfam" id="TIGR00479">
    <property type="entry name" value="rumA"/>
    <property type="match status" value="1"/>
</dbReference>
<protein>
    <submittedName>
        <fullName evidence="7">23S rRNA (Uracil(1939)-C(5))-methyltransferase RlmD</fullName>
        <ecNumber evidence="7">2.1.1.190</ecNumber>
    </submittedName>
</protein>
<dbReference type="PROSITE" id="PS51687">
    <property type="entry name" value="SAM_MT_RNA_M5U"/>
    <property type="match status" value="1"/>
</dbReference>
<dbReference type="Gene3D" id="2.40.50.140">
    <property type="entry name" value="Nucleic acid-binding proteins"/>
    <property type="match status" value="1"/>
</dbReference>
<evidence type="ECO:0000313" key="7">
    <source>
        <dbReference type="EMBL" id="MFC4618956.1"/>
    </source>
</evidence>
<evidence type="ECO:0000313" key="8">
    <source>
        <dbReference type="Proteomes" id="UP001596022"/>
    </source>
</evidence>
<dbReference type="EC" id="2.1.1.190" evidence="7"/>
<accession>A0ABV9GLE9</accession>
<evidence type="ECO:0000256" key="5">
    <source>
        <dbReference type="PROSITE-ProRule" id="PRU10015"/>
    </source>
</evidence>
<sequence>MPTEWPVQKNDTVSVTFSDLSHDGSGVAKINGYTLFVPGGLPGEEADVKVIHTKKGYGYGKILEIKKPSPSRVDPPCDIFDRCGGCQLQHLSYEGQLAFKQKQVKDALERLGGFKEVKVLPTLGMDNPWAYRNKAQVPVASRNGEFIAGFYQKRSHDIVDMDHCLITDDAVDEIIQDIKRVAKSSGIEPYDERSHRGTLRHIVVRIGRVTGEVMVTLITKTKELPFRKRFIKVLTAKYPQIKSIAHNVNPKRTNVIYGDETVTIWGRDVIYDQIGAIKFAISARSFFQVNPEQTRVLYEKALEYAALTGDETVIDAYCGIGTISLFLAQKAGKVYGVEIVPEAIEDAKANATLNNMTNVVFKAGKAEDVIPQWAEEGVRPDVIVVDPPRKGCDEALLRTIIDMKPKRVVYVSCNPSTLARDLRILEDGGYRFSEVQPVDMFPQTTHVECVTTLKLDVVTQK</sequence>
<evidence type="ECO:0000256" key="4">
    <source>
        <dbReference type="PROSITE-ProRule" id="PRU01024"/>
    </source>
</evidence>
<keyword evidence="8" id="KW-1185">Reference proteome</keyword>
<dbReference type="CDD" id="cd02440">
    <property type="entry name" value="AdoMet_MTases"/>
    <property type="match status" value="1"/>
</dbReference>
<dbReference type="InterPro" id="IPR010280">
    <property type="entry name" value="U5_MeTrfase_fam"/>
</dbReference>
<dbReference type="Gene3D" id="2.40.50.1070">
    <property type="match status" value="1"/>
</dbReference>
<dbReference type="GO" id="GO:0032259">
    <property type="term" value="P:methylation"/>
    <property type="evidence" value="ECO:0007669"/>
    <property type="project" value="UniProtKB-KW"/>
</dbReference>
<dbReference type="SUPFAM" id="SSF50249">
    <property type="entry name" value="Nucleic acid-binding proteins"/>
    <property type="match status" value="1"/>
</dbReference>
<organism evidence="7 8">
    <name type="scientific">Camelliibacillus cellulosilyticus</name>
    <dbReference type="NCBI Taxonomy" id="2174486"/>
    <lineage>
        <taxon>Bacteria</taxon>
        <taxon>Bacillati</taxon>
        <taxon>Bacillota</taxon>
        <taxon>Bacilli</taxon>
        <taxon>Bacillales</taxon>
        <taxon>Sporolactobacillaceae</taxon>
        <taxon>Camelliibacillus</taxon>
    </lineage>
</organism>
<dbReference type="Gene3D" id="3.40.50.150">
    <property type="entry name" value="Vaccinia Virus protein VP39"/>
    <property type="match status" value="1"/>
</dbReference>
<dbReference type="PROSITE" id="PS01230">
    <property type="entry name" value="TRMA_1"/>
    <property type="match status" value="1"/>
</dbReference>
<dbReference type="PROSITE" id="PS01231">
    <property type="entry name" value="TRMA_2"/>
    <property type="match status" value="1"/>
</dbReference>
<feature type="active site" description="Nucleophile" evidence="4">
    <location>
        <position position="413"/>
    </location>
</feature>
<feature type="binding site" evidence="4">
    <location>
        <position position="288"/>
    </location>
    <ligand>
        <name>S-adenosyl-L-methionine</name>
        <dbReference type="ChEBI" id="CHEBI:59789"/>
    </ligand>
</feature>
<reference evidence="8" key="1">
    <citation type="journal article" date="2019" name="Int. J. Syst. Evol. Microbiol.">
        <title>The Global Catalogue of Microorganisms (GCM) 10K type strain sequencing project: providing services to taxonomists for standard genome sequencing and annotation.</title>
        <authorList>
            <consortium name="The Broad Institute Genomics Platform"/>
            <consortium name="The Broad Institute Genome Sequencing Center for Infectious Disease"/>
            <person name="Wu L."/>
            <person name="Ma J."/>
        </authorList>
    </citation>
    <scope>NUCLEOTIDE SEQUENCE [LARGE SCALE GENOMIC DNA]</scope>
    <source>
        <strain evidence="8">CGMCC 1.16306</strain>
    </source>
</reference>
<dbReference type="InterPro" id="IPR012340">
    <property type="entry name" value="NA-bd_OB-fold"/>
</dbReference>
<evidence type="ECO:0000256" key="3">
    <source>
        <dbReference type="ARBA" id="ARBA00022691"/>
    </source>
</evidence>
<dbReference type="Pfam" id="PF05958">
    <property type="entry name" value="tRNA_U5-meth_tr"/>
    <property type="match status" value="1"/>
</dbReference>
<keyword evidence="1 4" id="KW-0489">Methyltransferase</keyword>